<evidence type="ECO:0000256" key="1">
    <source>
        <dbReference type="SAM" id="Coils"/>
    </source>
</evidence>
<evidence type="ECO:0000313" key="3">
    <source>
        <dbReference type="EMBL" id="MBD8027645.1"/>
    </source>
</evidence>
<dbReference type="InterPro" id="IPR038501">
    <property type="entry name" value="Spore_GerAC_C_sf"/>
</dbReference>
<feature type="domain" description="Spore germination GerAC-like C-terminal" evidence="2">
    <location>
        <begin position="11"/>
        <end position="137"/>
    </location>
</feature>
<evidence type="ECO:0000259" key="2">
    <source>
        <dbReference type="Pfam" id="PF05504"/>
    </source>
</evidence>
<dbReference type="Pfam" id="PF05504">
    <property type="entry name" value="Spore_GerAC"/>
    <property type="match status" value="1"/>
</dbReference>
<dbReference type="InterPro" id="IPR008844">
    <property type="entry name" value="Spore_GerAC-like"/>
</dbReference>
<keyword evidence="1" id="KW-0175">Coiled coil</keyword>
<reference evidence="3 4" key="1">
    <citation type="submission" date="2020-08" db="EMBL/GenBank/DDBJ databases">
        <title>A Genomic Blueprint of the Chicken Gut Microbiome.</title>
        <authorList>
            <person name="Gilroy R."/>
            <person name="Ravi A."/>
            <person name="Getino M."/>
            <person name="Pursley I."/>
            <person name="Horton D.L."/>
            <person name="Alikhan N.-F."/>
            <person name="Baker D."/>
            <person name="Gharbi K."/>
            <person name="Hall N."/>
            <person name="Watson M."/>
            <person name="Adriaenssens E.M."/>
            <person name="Foster-Nyarko E."/>
            <person name="Jarju S."/>
            <person name="Secka A."/>
            <person name="Antonio M."/>
            <person name="Oren A."/>
            <person name="Chaudhuri R."/>
            <person name="La Ragione R.M."/>
            <person name="Hildebrand F."/>
            <person name="Pallen M.J."/>
        </authorList>
    </citation>
    <scope>NUCLEOTIDE SEQUENCE [LARGE SCALE GENOMIC DNA]</scope>
    <source>
        <strain evidence="3 4">Re31</strain>
    </source>
</reference>
<dbReference type="RefSeq" id="WP_191708076.1">
    <property type="nucleotide sequence ID" value="NZ_JACSQA010000022.1"/>
</dbReference>
<comment type="caution">
    <text evidence="3">The sequence shown here is derived from an EMBL/GenBank/DDBJ whole genome shotgun (WGS) entry which is preliminary data.</text>
</comment>
<keyword evidence="4" id="KW-1185">Reference proteome</keyword>
<dbReference type="PANTHER" id="PTHR35789:SF1">
    <property type="entry name" value="SPORE GERMINATION PROTEIN B3"/>
    <property type="match status" value="1"/>
</dbReference>
<accession>A0ABR8XEJ4</accession>
<dbReference type="PANTHER" id="PTHR35789">
    <property type="entry name" value="SPORE GERMINATION PROTEIN B3"/>
    <property type="match status" value="1"/>
</dbReference>
<proteinExistence type="predicted"/>
<dbReference type="Gene3D" id="3.30.300.210">
    <property type="entry name" value="Nutrient germinant receptor protein C, domain 3"/>
    <property type="match status" value="1"/>
</dbReference>
<feature type="coiled-coil region" evidence="1">
    <location>
        <begin position="48"/>
        <end position="87"/>
    </location>
</feature>
<dbReference type="Proteomes" id="UP000640930">
    <property type="component" value="Unassembled WGS sequence"/>
</dbReference>
<evidence type="ECO:0000313" key="4">
    <source>
        <dbReference type="Proteomes" id="UP000640930"/>
    </source>
</evidence>
<name>A0ABR8XEJ4_9BACL</name>
<gene>
    <name evidence="3" type="ORF">H9636_13385</name>
</gene>
<sequence>MNCTPIAVSSEDGGFYLIESLKRDSKIKVNVKNGYPTALIEVDIDSNIDEEVNTKDLGEQKIKELEKEASRIANEKFKETVEKWQEKESDILGLGARVRAFYPKYWDENVKTDEKWAELYKEMTIKVNVQYHIKHTGMQWK</sequence>
<dbReference type="InterPro" id="IPR046953">
    <property type="entry name" value="Spore_GerAC-like_C"/>
</dbReference>
<dbReference type="EMBL" id="JACSQA010000022">
    <property type="protein sequence ID" value="MBD8027645.1"/>
    <property type="molecule type" value="Genomic_DNA"/>
</dbReference>
<protein>
    <submittedName>
        <fullName evidence="3">Ger(X)C family spore germination C-terminal domain-containing protein</fullName>
    </submittedName>
</protein>
<organism evidence="3 4">
    <name type="scientific">Ureibacillus galli</name>
    <dbReference type="NCBI Taxonomy" id="2762222"/>
    <lineage>
        <taxon>Bacteria</taxon>
        <taxon>Bacillati</taxon>
        <taxon>Bacillota</taxon>
        <taxon>Bacilli</taxon>
        <taxon>Bacillales</taxon>
        <taxon>Caryophanaceae</taxon>
        <taxon>Ureibacillus</taxon>
    </lineage>
</organism>